<comment type="caution">
    <text evidence="2">The sequence shown here is derived from an EMBL/GenBank/DDBJ whole genome shotgun (WGS) entry which is preliminary data.</text>
</comment>
<organism evidence="2 3">
    <name type="scientific">Rhodococcus olei</name>
    <dbReference type="NCBI Taxonomy" id="2161675"/>
    <lineage>
        <taxon>Bacteria</taxon>
        <taxon>Bacillati</taxon>
        <taxon>Actinomycetota</taxon>
        <taxon>Actinomycetes</taxon>
        <taxon>Mycobacteriales</taxon>
        <taxon>Nocardiaceae</taxon>
        <taxon>Rhodococcus</taxon>
    </lineage>
</organism>
<evidence type="ECO:0000313" key="2">
    <source>
        <dbReference type="EMBL" id="GAA4487064.1"/>
    </source>
</evidence>
<evidence type="ECO:0008006" key="4">
    <source>
        <dbReference type="Google" id="ProtNLM"/>
    </source>
</evidence>
<keyword evidence="1" id="KW-0812">Transmembrane</keyword>
<accession>A0ABP8PGB7</accession>
<keyword evidence="1" id="KW-1133">Transmembrane helix</keyword>
<dbReference type="EMBL" id="BAABFB010000066">
    <property type="protein sequence ID" value="GAA4487064.1"/>
    <property type="molecule type" value="Genomic_DNA"/>
</dbReference>
<reference evidence="3" key="1">
    <citation type="journal article" date="2019" name="Int. J. Syst. Evol. Microbiol.">
        <title>The Global Catalogue of Microorganisms (GCM) 10K type strain sequencing project: providing services to taxonomists for standard genome sequencing and annotation.</title>
        <authorList>
            <consortium name="The Broad Institute Genomics Platform"/>
            <consortium name="The Broad Institute Genome Sequencing Center for Infectious Disease"/>
            <person name="Wu L."/>
            <person name="Ma J."/>
        </authorList>
    </citation>
    <scope>NUCLEOTIDE SEQUENCE [LARGE SCALE GENOMIC DNA]</scope>
    <source>
        <strain evidence="3">JCM 32206</strain>
    </source>
</reference>
<keyword evidence="3" id="KW-1185">Reference proteome</keyword>
<feature type="transmembrane region" description="Helical" evidence="1">
    <location>
        <begin position="6"/>
        <end position="25"/>
    </location>
</feature>
<feature type="transmembrane region" description="Helical" evidence="1">
    <location>
        <begin position="37"/>
        <end position="61"/>
    </location>
</feature>
<evidence type="ECO:0000256" key="1">
    <source>
        <dbReference type="SAM" id="Phobius"/>
    </source>
</evidence>
<feature type="transmembrane region" description="Helical" evidence="1">
    <location>
        <begin position="67"/>
        <end position="90"/>
    </location>
</feature>
<dbReference type="RefSeq" id="WP_345350500.1">
    <property type="nucleotide sequence ID" value="NZ_BAABFB010000066.1"/>
</dbReference>
<dbReference type="Proteomes" id="UP001501183">
    <property type="component" value="Unassembled WGS sequence"/>
</dbReference>
<evidence type="ECO:0000313" key="3">
    <source>
        <dbReference type="Proteomes" id="UP001501183"/>
    </source>
</evidence>
<gene>
    <name evidence="2" type="ORF">GCM10023094_44820</name>
</gene>
<protein>
    <recommendedName>
        <fullName evidence="4">DUF2269 family protein</fullName>
    </recommendedName>
</protein>
<proteinExistence type="predicted"/>
<name>A0ABP8PGB7_9NOCA</name>
<keyword evidence="1" id="KW-0472">Membrane</keyword>
<sequence>MGIAALVLWILAAGGGSVLLATWIAKGGARQPTTSRLSPGLVFGHFALAGAGLIVWIIYLVTDTTALAWVAFAALVVVAVLGLTMFIRWIPSYRAGSATRPGSVKEPGTEAPPEKHFPVAVVAGHGVFAVATVVLVLLAALGVGS</sequence>
<feature type="transmembrane region" description="Helical" evidence="1">
    <location>
        <begin position="119"/>
        <end position="143"/>
    </location>
</feature>